<proteinExistence type="predicted"/>
<dbReference type="AlphaFoldDB" id="A0A7C8L0N7"/>
<dbReference type="RefSeq" id="WP_153406951.1">
    <property type="nucleotide sequence ID" value="NZ_ML762457.1"/>
</dbReference>
<keyword evidence="3" id="KW-1185">Reference proteome</keyword>
<dbReference type="Proteomes" id="UP000480246">
    <property type="component" value="Unassembled WGS sequence"/>
</dbReference>
<evidence type="ECO:0000259" key="1">
    <source>
        <dbReference type="SMART" id="SM00871"/>
    </source>
</evidence>
<sequence length="170" mass="19279">MKQKTIDSNQIQPTRMEELPSFTLAGISTITTNEAELSLNGKIGNLFEQFYSQSIGEKLGVNILEDGHYSCYFNYEQEDKGHYEILVGVQVNEKVQSNDRIKTITAPAATYAVFVTERGPIVEVVQRAWANIWQWAQQPGINRTFSADFEFYGKNIDPEDGQAEIYISIK</sequence>
<accession>A0A7C8L0N7</accession>
<reference evidence="2 3" key="1">
    <citation type="submission" date="2019-10" db="EMBL/GenBank/DDBJ databases">
        <title>Gracilibacillus sp. nov. isolated from rice seeds.</title>
        <authorList>
            <person name="He S."/>
        </authorList>
    </citation>
    <scope>NUCLEOTIDE SEQUENCE [LARGE SCALE GENOMIC DNA]</scope>
    <source>
        <strain evidence="2 3">TD8</strain>
    </source>
</reference>
<dbReference type="Pfam" id="PF14526">
    <property type="entry name" value="Cass2"/>
    <property type="match status" value="1"/>
</dbReference>
<dbReference type="InterPro" id="IPR053182">
    <property type="entry name" value="YobU-like_regulator"/>
</dbReference>
<dbReference type="EMBL" id="WEID01000125">
    <property type="protein sequence ID" value="KAB8125812.1"/>
    <property type="molecule type" value="Genomic_DNA"/>
</dbReference>
<dbReference type="SMART" id="SM00871">
    <property type="entry name" value="AraC_E_bind"/>
    <property type="match status" value="1"/>
</dbReference>
<feature type="domain" description="AraC effector-binding" evidence="1">
    <location>
        <begin position="12"/>
        <end position="170"/>
    </location>
</feature>
<evidence type="ECO:0000313" key="3">
    <source>
        <dbReference type="Proteomes" id="UP000480246"/>
    </source>
</evidence>
<organism evidence="2 3">
    <name type="scientific">Gracilibacillus oryzae</name>
    <dbReference type="NCBI Taxonomy" id="1672701"/>
    <lineage>
        <taxon>Bacteria</taxon>
        <taxon>Bacillati</taxon>
        <taxon>Bacillota</taxon>
        <taxon>Bacilli</taxon>
        <taxon>Bacillales</taxon>
        <taxon>Bacillaceae</taxon>
        <taxon>Gracilibacillus</taxon>
    </lineage>
</organism>
<dbReference type="InterPro" id="IPR029441">
    <property type="entry name" value="Cass2"/>
</dbReference>
<dbReference type="OrthoDB" id="9801008at2"/>
<dbReference type="SUPFAM" id="SSF55136">
    <property type="entry name" value="Probable bacterial effector-binding domain"/>
    <property type="match status" value="1"/>
</dbReference>
<gene>
    <name evidence="2" type="ORF">F9U64_21600</name>
</gene>
<dbReference type="PANTHER" id="PTHR36444">
    <property type="entry name" value="TRANSCRIPTIONAL REGULATOR PROTEIN YOBU-RELATED"/>
    <property type="match status" value="1"/>
</dbReference>
<dbReference type="InterPro" id="IPR010499">
    <property type="entry name" value="AraC_E-bd"/>
</dbReference>
<name>A0A7C8L0N7_9BACI</name>
<dbReference type="InterPro" id="IPR011256">
    <property type="entry name" value="Reg_factor_effector_dom_sf"/>
</dbReference>
<comment type="caution">
    <text evidence="2">The sequence shown here is derived from an EMBL/GenBank/DDBJ whole genome shotgun (WGS) entry which is preliminary data.</text>
</comment>
<protein>
    <submittedName>
        <fullName evidence="2">AraC family transcriptional regulator</fullName>
    </submittedName>
</protein>
<dbReference type="PANTHER" id="PTHR36444:SF2">
    <property type="entry name" value="TRANSCRIPTIONAL REGULATOR PROTEIN YOBU-RELATED"/>
    <property type="match status" value="1"/>
</dbReference>
<evidence type="ECO:0000313" key="2">
    <source>
        <dbReference type="EMBL" id="KAB8125812.1"/>
    </source>
</evidence>
<dbReference type="Gene3D" id="3.20.80.10">
    <property type="entry name" value="Regulatory factor, effector binding domain"/>
    <property type="match status" value="1"/>
</dbReference>